<dbReference type="GO" id="GO:0007165">
    <property type="term" value="P:signal transduction"/>
    <property type="evidence" value="ECO:0007669"/>
    <property type="project" value="InterPro"/>
</dbReference>
<proteinExistence type="predicted"/>
<protein>
    <recommendedName>
        <fullName evidence="2">Chemotaxis protein CheW</fullName>
    </recommendedName>
</protein>
<reference evidence="6 7" key="1">
    <citation type="submission" date="2020-08" db="EMBL/GenBank/DDBJ databases">
        <title>Genomic Encyclopedia of Type Strains, Phase IV (KMG-IV): sequencing the most valuable type-strain genomes for metagenomic binning, comparative biology and taxonomic classification.</title>
        <authorList>
            <person name="Goeker M."/>
        </authorList>
    </citation>
    <scope>NUCLEOTIDE SEQUENCE [LARGE SCALE GENOMIC DNA]</scope>
    <source>
        <strain evidence="6 7">DSM 22071</strain>
    </source>
</reference>
<keyword evidence="7" id="KW-1185">Reference proteome</keyword>
<evidence type="ECO:0000256" key="4">
    <source>
        <dbReference type="ARBA" id="ARBA00022500"/>
    </source>
</evidence>
<dbReference type="FunFam" id="2.40.50.180:FF:000002">
    <property type="entry name" value="Chemotaxis protein CheW"/>
    <property type="match status" value="1"/>
</dbReference>
<dbReference type="GO" id="GO:0006935">
    <property type="term" value="P:chemotaxis"/>
    <property type="evidence" value="ECO:0007669"/>
    <property type="project" value="UniProtKB-KW"/>
</dbReference>
<keyword evidence="4" id="KW-0145">Chemotaxis</keyword>
<dbReference type="Gene3D" id="2.30.30.40">
    <property type="entry name" value="SH3 Domains"/>
    <property type="match status" value="1"/>
</dbReference>
<organism evidence="6 7">
    <name type="scientific">Desulfurispira natronophila</name>
    <dbReference type="NCBI Taxonomy" id="682562"/>
    <lineage>
        <taxon>Bacteria</taxon>
        <taxon>Pseudomonadati</taxon>
        <taxon>Chrysiogenota</taxon>
        <taxon>Chrysiogenia</taxon>
        <taxon>Chrysiogenales</taxon>
        <taxon>Chrysiogenaceae</taxon>
        <taxon>Desulfurispira</taxon>
    </lineage>
</organism>
<accession>A0A7W8DG93</accession>
<evidence type="ECO:0000313" key="6">
    <source>
        <dbReference type="EMBL" id="MBB5021165.1"/>
    </source>
</evidence>
<dbReference type="Gene3D" id="2.40.50.180">
    <property type="entry name" value="CheA-289, Domain 4"/>
    <property type="match status" value="1"/>
</dbReference>
<dbReference type="SMART" id="SM00260">
    <property type="entry name" value="CheW"/>
    <property type="match status" value="1"/>
</dbReference>
<dbReference type="PANTHER" id="PTHR22617:SF23">
    <property type="entry name" value="CHEMOTAXIS PROTEIN CHEW"/>
    <property type="match status" value="1"/>
</dbReference>
<dbReference type="InterPro" id="IPR036061">
    <property type="entry name" value="CheW-like_dom_sf"/>
</dbReference>
<keyword evidence="3" id="KW-0963">Cytoplasm</keyword>
<evidence type="ECO:0000256" key="1">
    <source>
        <dbReference type="ARBA" id="ARBA00004496"/>
    </source>
</evidence>
<dbReference type="GO" id="GO:0005829">
    <property type="term" value="C:cytosol"/>
    <property type="evidence" value="ECO:0007669"/>
    <property type="project" value="TreeGrafter"/>
</dbReference>
<gene>
    <name evidence="6" type="ORF">HNR37_000471</name>
</gene>
<dbReference type="Proteomes" id="UP000528322">
    <property type="component" value="Unassembled WGS sequence"/>
</dbReference>
<name>A0A7W8DG93_9BACT</name>
<dbReference type="InterPro" id="IPR002545">
    <property type="entry name" value="CheW-lke_dom"/>
</dbReference>
<sequence>MSKEQQSVASSHRSRYLIFHLEEEVFAVDIMSVREIIAMMKTTPIPKTPRYIKGVMNLRGNIIPVIDLRLKFHMPEKEPEMDTAIIILQVGDADIGFIVDQVEEVATIGDEQLSDAPSFGTKVDTEFIHKIARFNDRVVMILDVDKAFNLDELKDLETLAKTS</sequence>
<dbReference type="SUPFAM" id="SSF50341">
    <property type="entry name" value="CheW-like"/>
    <property type="match status" value="1"/>
</dbReference>
<dbReference type="CDD" id="cd00732">
    <property type="entry name" value="CheW"/>
    <property type="match status" value="1"/>
</dbReference>
<dbReference type="EMBL" id="JACHID010000002">
    <property type="protein sequence ID" value="MBB5021165.1"/>
    <property type="molecule type" value="Genomic_DNA"/>
</dbReference>
<comment type="subcellular location">
    <subcellularLocation>
        <location evidence="1">Cytoplasm</location>
    </subcellularLocation>
</comment>
<evidence type="ECO:0000256" key="2">
    <source>
        <dbReference type="ARBA" id="ARBA00021483"/>
    </source>
</evidence>
<dbReference type="InterPro" id="IPR039315">
    <property type="entry name" value="CheW"/>
</dbReference>
<feature type="domain" description="CheW-like" evidence="5">
    <location>
        <begin position="13"/>
        <end position="153"/>
    </location>
</feature>
<dbReference type="Pfam" id="PF01584">
    <property type="entry name" value="CheW"/>
    <property type="match status" value="1"/>
</dbReference>
<evidence type="ECO:0000313" key="7">
    <source>
        <dbReference type="Proteomes" id="UP000528322"/>
    </source>
</evidence>
<evidence type="ECO:0000259" key="5">
    <source>
        <dbReference type="PROSITE" id="PS50851"/>
    </source>
</evidence>
<dbReference type="PROSITE" id="PS50851">
    <property type="entry name" value="CHEW"/>
    <property type="match status" value="1"/>
</dbReference>
<comment type="caution">
    <text evidence="6">The sequence shown here is derived from an EMBL/GenBank/DDBJ whole genome shotgun (WGS) entry which is preliminary data.</text>
</comment>
<dbReference type="AlphaFoldDB" id="A0A7W8DG93"/>
<dbReference type="RefSeq" id="WP_183729334.1">
    <property type="nucleotide sequence ID" value="NZ_JACHID010000002.1"/>
</dbReference>
<evidence type="ECO:0000256" key="3">
    <source>
        <dbReference type="ARBA" id="ARBA00022490"/>
    </source>
</evidence>
<dbReference type="PANTHER" id="PTHR22617">
    <property type="entry name" value="CHEMOTAXIS SENSOR HISTIDINE KINASE-RELATED"/>
    <property type="match status" value="1"/>
</dbReference>